<dbReference type="GO" id="GO:0003700">
    <property type="term" value="F:DNA-binding transcription factor activity"/>
    <property type="evidence" value="ECO:0007669"/>
    <property type="project" value="InterPro"/>
</dbReference>
<dbReference type="InterPro" id="IPR020449">
    <property type="entry name" value="Tscrpt_reg_AraC-type_HTH"/>
</dbReference>
<reference evidence="6" key="1">
    <citation type="submission" date="2016-11" db="EMBL/GenBank/DDBJ databases">
        <authorList>
            <person name="Varghese N."/>
            <person name="Submissions S."/>
        </authorList>
    </citation>
    <scope>NUCLEOTIDE SEQUENCE [LARGE SCALE GENOMIC DNA]</scope>
    <source>
        <strain evidence="6">DSM 17539</strain>
    </source>
</reference>
<dbReference type="PRINTS" id="PR00032">
    <property type="entry name" value="HTHARAC"/>
</dbReference>
<evidence type="ECO:0000313" key="6">
    <source>
        <dbReference type="Proteomes" id="UP000184406"/>
    </source>
</evidence>
<feature type="domain" description="HTH araC/xylS-type" evidence="4">
    <location>
        <begin position="186"/>
        <end position="284"/>
    </location>
</feature>
<evidence type="ECO:0000256" key="3">
    <source>
        <dbReference type="ARBA" id="ARBA00023163"/>
    </source>
</evidence>
<evidence type="ECO:0000313" key="5">
    <source>
        <dbReference type="EMBL" id="SHF82825.1"/>
    </source>
</evidence>
<accession>A0A1M5EUC9</accession>
<dbReference type="SMART" id="SM00342">
    <property type="entry name" value="HTH_ARAC"/>
    <property type="match status" value="1"/>
</dbReference>
<protein>
    <submittedName>
        <fullName evidence="5">AraC-type DNA-binding protein</fullName>
    </submittedName>
</protein>
<dbReference type="InterPro" id="IPR003313">
    <property type="entry name" value="AraC-bd"/>
</dbReference>
<dbReference type="PROSITE" id="PS01124">
    <property type="entry name" value="HTH_ARAC_FAMILY_2"/>
    <property type="match status" value="1"/>
</dbReference>
<dbReference type="GO" id="GO:0043565">
    <property type="term" value="F:sequence-specific DNA binding"/>
    <property type="evidence" value="ECO:0007669"/>
    <property type="project" value="InterPro"/>
</dbReference>
<dbReference type="InterPro" id="IPR009057">
    <property type="entry name" value="Homeodomain-like_sf"/>
</dbReference>
<sequence length="286" mass="33305">MQNIPIRQLPESNQEPTLVGSFSIRSLEAILDGKELVEELHRHDFFLMLILIKANGLHEIDFVPYEVGHYSIFLLRPGQVHSLHLKHGSTGYLVQFKTDYFLSHNKSSPQLLRKVGNQNHYPLNADLYKKMDPLLSSVLLEYNEKQEEYHEVIKANLSILFIQLLRQREDTGPDHTHTPYQQEKLEKFLELLEGNITKYKQVSQYADLLHLSVYQLNAITKALLNKNASQLINEYSILEAKRNLLATVNQVSQIAYHLGYEDVSYFIRFFKKHTGYTPDAYRQNFS</sequence>
<dbReference type="PANTHER" id="PTHR43280">
    <property type="entry name" value="ARAC-FAMILY TRANSCRIPTIONAL REGULATOR"/>
    <property type="match status" value="1"/>
</dbReference>
<dbReference type="Pfam" id="PF02311">
    <property type="entry name" value="AraC_binding"/>
    <property type="match status" value="1"/>
</dbReference>
<evidence type="ECO:0000256" key="2">
    <source>
        <dbReference type="ARBA" id="ARBA00023125"/>
    </source>
</evidence>
<keyword evidence="6" id="KW-1185">Reference proteome</keyword>
<evidence type="ECO:0000256" key="1">
    <source>
        <dbReference type="ARBA" id="ARBA00023015"/>
    </source>
</evidence>
<dbReference type="RefSeq" id="WP_072864147.1">
    <property type="nucleotide sequence ID" value="NZ_FQUX01000008.1"/>
</dbReference>
<name>A0A1M5EUC9_9FLAO</name>
<dbReference type="OrthoDB" id="1096411at2"/>
<keyword evidence="3" id="KW-0804">Transcription</keyword>
<keyword evidence="2 5" id="KW-0238">DNA-binding</keyword>
<dbReference type="Gene3D" id="1.10.10.60">
    <property type="entry name" value="Homeodomain-like"/>
    <property type="match status" value="1"/>
</dbReference>
<dbReference type="PANTHER" id="PTHR43280:SF32">
    <property type="entry name" value="TRANSCRIPTIONAL REGULATORY PROTEIN"/>
    <property type="match status" value="1"/>
</dbReference>
<proteinExistence type="predicted"/>
<dbReference type="InterPro" id="IPR037923">
    <property type="entry name" value="HTH-like"/>
</dbReference>
<organism evidence="5 6">
    <name type="scientific">Arenibacter palladensis</name>
    <dbReference type="NCBI Taxonomy" id="237373"/>
    <lineage>
        <taxon>Bacteria</taxon>
        <taxon>Pseudomonadati</taxon>
        <taxon>Bacteroidota</taxon>
        <taxon>Flavobacteriia</taxon>
        <taxon>Flavobacteriales</taxon>
        <taxon>Flavobacteriaceae</taxon>
        <taxon>Arenibacter</taxon>
    </lineage>
</organism>
<dbReference type="Pfam" id="PF12833">
    <property type="entry name" value="HTH_18"/>
    <property type="match status" value="1"/>
</dbReference>
<dbReference type="Proteomes" id="UP000184406">
    <property type="component" value="Unassembled WGS sequence"/>
</dbReference>
<dbReference type="SUPFAM" id="SSF51215">
    <property type="entry name" value="Regulatory protein AraC"/>
    <property type="match status" value="1"/>
</dbReference>
<evidence type="ECO:0000259" key="4">
    <source>
        <dbReference type="PROSITE" id="PS01124"/>
    </source>
</evidence>
<dbReference type="InterPro" id="IPR018060">
    <property type="entry name" value="HTH_AraC"/>
</dbReference>
<dbReference type="AlphaFoldDB" id="A0A1M5EUC9"/>
<dbReference type="EMBL" id="FQUX01000008">
    <property type="protein sequence ID" value="SHF82825.1"/>
    <property type="molecule type" value="Genomic_DNA"/>
</dbReference>
<gene>
    <name evidence="5" type="ORF">SAMN03080594_10811</name>
</gene>
<dbReference type="SUPFAM" id="SSF46689">
    <property type="entry name" value="Homeodomain-like"/>
    <property type="match status" value="1"/>
</dbReference>
<keyword evidence="1" id="KW-0805">Transcription regulation</keyword>